<reference evidence="1 2" key="1">
    <citation type="journal article" date="2022" name="Hortic Res">
        <title>A haplotype resolved chromosomal level avocado genome allows analysis of novel avocado genes.</title>
        <authorList>
            <person name="Nath O."/>
            <person name="Fletcher S.J."/>
            <person name="Hayward A."/>
            <person name="Shaw L.M."/>
            <person name="Masouleh A.K."/>
            <person name="Furtado A."/>
            <person name="Henry R.J."/>
            <person name="Mitter N."/>
        </authorList>
    </citation>
    <scope>NUCLEOTIDE SEQUENCE [LARGE SCALE GENOMIC DNA]</scope>
    <source>
        <strain evidence="2">cv. Hass</strain>
    </source>
</reference>
<protein>
    <submittedName>
        <fullName evidence="1">Uncharacterized protein</fullName>
    </submittedName>
</protein>
<dbReference type="EMBL" id="CM056810">
    <property type="protein sequence ID" value="KAJ8644555.1"/>
    <property type="molecule type" value="Genomic_DNA"/>
</dbReference>
<evidence type="ECO:0000313" key="2">
    <source>
        <dbReference type="Proteomes" id="UP001234297"/>
    </source>
</evidence>
<proteinExistence type="predicted"/>
<sequence length="123" mass="13240">MVTAILQRANRTLFSSFLRSPEPTAVFFSGNGCKSSSPPEIDSETTPVLSSSSAQQPKIGKRSSSPFTVAEPVLYFCCNNHTLFRSLSPIPAIDFLNPNQQRTDFSVLSTTGTGHCPSPTVSL</sequence>
<comment type="caution">
    <text evidence="1">The sequence shown here is derived from an EMBL/GenBank/DDBJ whole genome shotgun (WGS) entry which is preliminary data.</text>
</comment>
<organism evidence="1 2">
    <name type="scientific">Persea americana</name>
    <name type="common">Avocado</name>
    <dbReference type="NCBI Taxonomy" id="3435"/>
    <lineage>
        <taxon>Eukaryota</taxon>
        <taxon>Viridiplantae</taxon>
        <taxon>Streptophyta</taxon>
        <taxon>Embryophyta</taxon>
        <taxon>Tracheophyta</taxon>
        <taxon>Spermatophyta</taxon>
        <taxon>Magnoliopsida</taxon>
        <taxon>Magnoliidae</taxon>
        <taxon>Laurales</taxon>
        <taxon>Lauraceae</taxon>
        <taxon>Persea</taxon>
    </lineage>
</organism>
<gene>
    <name evidence="1" type="ORF">MRB53_006303</name>
</gene>
<name>A0ACC2MGK3_PERAE</name>
<evidence type="ECO:0000313" key="1">
    <source>
        <dbReference type="EMBL" id="KAJ8644555.1"/>
    </source>
</evidence>
<accession>A0ACC2MGK3</accession>
<keyword evidence="2" id="KW-1185">Reference proteome</keyword>
<dbReference type="Proteomes" id="UP001234297">
    <property type="component" value="Chromosome 2"/>
</dbReference>